<comment type="caution">
    <text evidence="11">The sequence shown here is derived from an EMBL/GenBank/DDBJ whole genome shotgun (WGS) entry which is preliminary data.</text>
</comment>
<feature type="transmembrane region" description="Helical" evidence="10">
    <location>
        <begin position="135"/>
        <end position="156"/>
    </location>
</feature>
<feature type="transmembrane region" description="Helical" evidence="10">
    <location>
        <begin position="254"/>
        <end position="272"/>
    </location>
</feature>
<feature type="transmembrane region" description="Helical" evidence="10">
    <location>
        <begin position="385"/>
        <end position="406"/>
    </location>
</feature>
<keyword evidence="4 10" id="KW-0812">Transmembrane</keyword>
<feature type="transmembrane region" description="Helical" evidence="10">
    <location>
        <begin position="573"/>
        <end position="596"/>
    </location>
</feature>
<evidence type="ECO:0000313" key="12">
    <source>
        <dbReference type="Proteomes" id="UP000827284"/>
    </source>
</evidence>
<keyword evidence="6" id="KW-0653">Protein transport</keyword>
<dbReference type="PANTHER" id="PTHR22601">
    <property type="entry name" value="ISP4 LIKE PROTEIN"/>
    <property type="match status" value="1"/>
</dbReference>
<feature type="transmembrane region" description="Helical" evidence="10">
    <location>
        <begin position="780"/>
        <end position="797"/>
    </location>
</feature>
<evidence type="ECO:0000256" key="7">
    <source>
        <dbReference type="ARBA" id="ARBA00022989"/>
    </source>
</evidence>
<feature type="transmembrane region" description="Helical" evidence="10">
    <location>
        <begin position="348"/>
        <end position="373"/>
    </location>
</feature>
<dbReference type="NCBIfam" id="TIGR00728">
    <property type="entry name" value="OPT_sfam"/>
    <property type="match status" value="1"/>
</dbReference>
<feature type="transmembrane region" description="Helical" evidence="10">
    <location>
        <begin position="495"/>
        <end position="515"/>
    </location>
</feature>
<keyword evidence="3" id="KW-0813">Transport</keyword>
<name>A0A9P3H4U9_9FUNG</name>
<comment type="similarity">
    <text evidence="2">Belongs to the oligopeptide OPT transporter family.</text>
</comment>
<evidence type="ECO:0000256" key="4">
    <source>
        <dbReference type="ARBA" id="ARBA00022692"/>
    </source>
</evidence>
<sequence>MEDGRSSPTPPSDHSINSLEMSTITNVDGAERRPTPNGFDLADYKSFFRNNLLSGSPPFSRQPPPYSLQEPGSEEPIKDQSEPLHAEEEVRSTIPNRDDPTTPCNTFRMWLLGIFFSVATTFLNQFFSFRDARFSIAYPVPALLSLPLGHLLAKILPRRRFRIRIGGWKRQRRAFIDRTQPIHRGAPPLPGSGGVQEPQQYVPRFEYTFSLNPGPFTAKEHALIGAMVSCATATNYVSEVLFLERSLFPTSRPFVSNFCMALILQILGYGIAGGLRRILIQPAEMVWPNTLAMAALFRSLHSRKAVEFLEAQQDRAQEQGVRLEQIQAETTPEVRKKKSTGRMSRMKYFWWVALFSFVWYWIPEFIMPTLGYLSVLCWISPKSKVLSQLTGSTGLGIGTFTFNWGYISNQAMPLITPWSVQANLLAGLVLFSWMIYPGLYYSDAWGAKSYPIRSYGLFDTEGGSYNIFKVIDDQLNFNQAAYEAYGPVRIPMSTAMSMGLGFAVLSATCTHTVLYHGRDLKDFLTSGIWGREDVHTRMMRAYPEVPDLWYQILMIVMTLMTVITLAVNGYMPWWGSLLAIGLNLIFIIPIGIITAVTNQTPMLNILSEYIMGFAYPGHVMANATFNALSFNLISQVTKFLSGLKLGHYLKVPPRIMFTAQVTAGILGALVQLLTYEWIFTVQPNVCDGMWACPGFTQFQTSSFLWGAIGPSRLFGKDIFGGSKGEDGRYAPIQLGFILGVFLPLLTWFLAKRFPVRGRWLNKVHWPVMLSAGLLDVRGPPFYLMNGIIVGFISMYVLRRYRHAWWCRYNYITSVALDTGVALAAITLFLTIETNDIEMPSYWGSPDDLREVDHCPLGGLSYR</sequence>
<proteinExistence type="inferred from homology"/>
<feature type="transmembrane region" description="Helical" evidence="10">
    <location>
        <begin position="809"/>
        <end position="831"/>
    </location>
</feature>
<dbReference type="Proteomes" id="UP000827284">
    <property type="component" value="Unassembled WGS sequence"/>
</dbReference>
<feature type="transmembrane region" description="Helical" evidence="10">
    <location>
        <begin position="109"/>
        <end position="129"/>
    </location>
</feature>
<evidence type="ECO:0000256" key="1">
    <source>
        <dbReference type="ARBA" id="ARBA00004141"/>
    </source>
</evidence>
<protein>
    <recommendedName>
        <fullName evidence="13">Oligopeptide transporter</fullName>
    </recommendedName>
</protein>
<evidence type="ECO:0000256" key="8">
    <source>
        <dbReference type="ARBA" id="ARBA00023136"/>
    </source>
</evidence>
<dbReference type="GO" id="GO:0016020">
    <property type="term" value="C:membrane"/>
    <property type="evidence" value="ECO:0007669"/>
    <property type="project" value="UniProtKB-SubCell"/>
</dbReference>
<feature type="transmembrane region" description="Helical" evidence="10">
    <location>
        <begin position="418"/>
        <end position="436"/>
    </location>
</feature>
<evidence type="ECO:0000256" key="5">
    <source>
        <dbReference type="ARBA" id="ARBA00022856"/>
    </source>
</evidence>
<dbReference type="EMBL" id="BQFW01000003">
    <property type="protein sequence ID" value="GJJ70077.1"/>
    <property type="molecule type" value="Genomic_DNA"/>
</dbReference>
<keyword evidence="12" id="KW-1185">Reference proteome</keyword>
<dbReference type="GO" id="GO:0015031">
    <property type="term" value="P:protein transport"/>
    <property type="evidence" value="ECO:0007669"/>
    <property type="project" value="UniProtKB-KW"/>
</dbReference>
<reference evidence="11" key="2">
    <citation type="journal article" date="2022" name="Microbiol. Resour. Announc.">
        <title>Whole-Genome Sequence of Entomortierella parvispora E1425, a Mucoromycotan Fungus Associated with Burkholderiaceae-Related Endosymbiotic Bacteria.</title>
        <authorList>
            <person name="Herlambang A."/>
            <person name="Guo Y."/>
            <person name="Takashima Y."/>
            <person name="Narisawa K."/>
            <person name="Ohta H."/>
            <person name="Nishizawa T."/>
        </authorList>
    </citation>
    <scope>NUCLEOTIDE SEQUENCE</scope>
    <source>
        <strain evidence="11">E1425</strain>
    </source>
</reference>
<evidence type="ECO:0000256" key="3">
    <source>
        <dbReference type="ARBA" id="ARBA00022448"/>
    </source>
</evidence>
<feature type="region of interest" description="Disordered" evidence="9">
    <location>
        <begin position="1"/>
        <end position="38"/>
    </location>
</feature>
<evidence type="ECO:0000313" key="11">
    <source>
        <dbReference type="EMBL" id="GJJ70077.1"/>
    </source>
</evidence>
<keyword evidence="5" id="KW-0571">Peptide transport</keyword>
<dbReference type="InterPro" id="IPR004648">
    <property type="entry name" value="Oligpept_transpt"/>
</dbReference>
<evidence type="ECO:0000256" key="2">
    <source>
        <dbReference type="ARBA" id="ARBA00008807"/>
    </source>
</evidence>
<dbReference type="OrthoDB" id="9986677at2759"/>
<feature type="compositionally biased region" description="Basic and acidic residues" evidence="9">
    <location>
        <begin position="75"/>
        <end position="99"/>
    </location>
</feature>
<evidence type="ECO:0008006" key="13">
    <source>
        <dbReference type="Google" id="ProtNLM"/>
    </source>
</evidence>
<evidence type="ECO:0000256" key="6">
    <source>
        <dbReference type="ARBA" id="ARBA00022927"/>
    </source>
</evidence>
<dbReference type="InterPro" id="IPR004813">
    <property type="entry name" value="OPT"/>
</dbReference>
<feature type="transmembrane region" description="Helical" evidence="10">
    <location>
        <begin position="732"/>
        <end position="750"/>
    </location>
</feature>
<evidence type="ECO:0000256" key="9">
    <source>
        <dbReference type="SAM" id="MobiDB-lite"/>
    </source>
</evidence>
<reference evidence="11" key="1">
    <citation type="submission" date="2021-11" db="EMBL/GenBank/DDBJ databases">
        <authorList>
            <person name="Herlambang A."/>
            <person name="Guo Y."/>
            <person name="Takashima Y."/>
            <person name="Nishizawa T."/>
        </authorList>
    </citation>
    <scope>NUCLEOTIDE SEQUENCE</scope>
    <source>
        <strain evidence="11">E1425</strain>
    </source>
</reference>
<dbReference type="GO" id="GO:0035673">
    <property type="term" value="F:oligopeptide transmembrane transporter activity"/>
    <property type="evidence" value="ECO:0007669"/>
    <property type="project" value="InterPro"/>
</dbReference>
<dbReference type="AlphaFoldDB" id="A0A9P3H4U9"/>
<comment type="subcellular location">
    <subcellularLocation>
        <location evidence="1">Membrane</location>
        <topology evidence="1">Multi-pass membrane protein</topology>
    </subcellularLocation>
</comment>
<gene>
    <name evidence="11" type="ORF">EMPS_02426</name>
</gene>
<evidence type="ECO:0000256" key="10">
    <source>
        <dbReference type="SAM" id="Phobius"/>
    </source>
</evidence>
<accession>A0A9P3H4U9</accession>
<keyword evidence="8 10" id="KW-0472">Membrane</keyword>
<organism evidence="11 12">
    <name type="scientific">Entomortierella parvispora</name>
    <dbReference type="NCBI Taxonomy" id="205924"/>
    <lineage>
        <taxon>Eukaryota</taxon>
        <taxon>Fungi</taxon>
        <taxon>Fungi incertae sedis</taxon>
        <taxon>Mucoromycota</taxon>
        <taxon>Mortierellomycotina</taxon>
        <taxon>Mortierellomycetes</taxon>
        <taxon>Mortierellales</taxon>
        <taxon>Mortierellaceae</taxon>
        <taxon>Entomortierella</taxon>
    </lineage>
</organism>
<feature type="transmembrane region" description="Helical" evidence="10">
    <location>
        <begin position="548"/>
        <end position="567"/>
    </location>
</feature>
<feature type="compositionally biased region" description="Polar residues" evidence="9">
    <location>
        <begin position="12"/>
        <end position="26"/>
    </location>
</feature>
<keyword evidence="7 10" id="KW-1133">Transmembrane helix</keyword>
<feature type="region of interest" description="Disordered" evidence="9">
    <location>
        <begin position="53"/>
        <end position="99"/>
    </location>
</feature>
<dbReference type="Pfam" id="PF03169">
    <property type="entry name" value="OPT"/>
    <property type="match status" value="1"/>
</dbReference>